<dbReference type="Proteomes" id="UP000266644">
    <property type="component" value="Unassembled WGS sequence"/>
</dbReference>
<evidence type="ECO:0000313" key="2">
    <source>
        <dbReference type="Proteomes" id="UP000266644"/>
    </source>
</evidence>
<protein>
    <submittedName>
        <fullName evidence="1">Uncharacterized protein</fullName>
    </submittedName>
</protein>
<proteinExistence type="predicted"/>
<evidence type="ECO:0000313" key="1">
    <source>
        <dbReference type="EMBL" id="RHH14409.1"/>
    </source>
</evidence>
<accession>A0A396C1F7</accession>
<comment type="caution">
    <text evidence="1">The sequence shown here is derived from an EMBL/GenBank/DDBJ whole genome shotgun (WGS) entry which is preliminary data.</text>
</comment>
<organism evidence="1 2">
    <name type="scientific">Bacteroides fragilis</name>
    <dbReference type="NCBI Taxonomy" id="817"/>
    <lineage>
        <taxon>Bacteria</taxon>
        <taxon>Pseudomonadati</taxon>
        <taxon>Bacteroidota</taxon>
        <taxon>Bacteroidia</taxon>
        <taxon>Bacteroidales</taxon>
        <taxon>Bacteroidaceae</taxon>
        <taxon>Bacteroides</taxon>
    </lineage>
</organism>
<dbReference type="AlphaFoldDB" id="A0A396C1F7"/>
<sequence>MKINMNKHIWEGWTVGAFIKDLSIQIEMIMTGQSWQKPFISKQELAEWCRENQPYYKRKIADVNNYFAQKYNLK</sequence>
<dbReference type="EMBL" id="QRJE01000008">
    <property type="protein sequence ID" value="RHH14409.1"/>
    <property type="molecule type" value="Genomic_DNA"/>
</dbReference>
<reference evidence="1 2" key="1">
    <citation type="submission" date="2018-08" db="EMBL/GenBank/DDBJ databases">
        <title>A genome reference for cultivated species of the human gut microbiota.</title>
        <authorList>
            <person name="Zou Y."/>
            <person name="Xue W."/>
            <person name="Luo G."/>
        </authorList>
    </citation>
    <scope>NUCLEOTIDE SEQUENCE [LARGE SCALE GENOMIC DNA]</scope>
    <source>
        <strain evidence="1 2">AM18-6</strain>
    </source>
</reference>
<gene>
    <name evidence="1" type="ORF">DW228_06305</name>
</gene>
<name>A0A396C1F7_BACFG</name>